<sequence>MNEGKLRELVDLLDQRVVRVQSPRPELKVVPFMPPPEPGMDSVTREAMTQRIRDLQRMYQLGWLVRQETFHVPGIELLEDGELSALLQDMERARECIVEGVSFDDAGLVRSRA</sequence>
<accession>A0ABN6UMD7</accession>
<name>A0ABN6UMD7_9GAMM</name>
<keyword evidence="2" id="KW-1185">Reference proteome</keyword>
<evidence type="ECO:0008006" key="3">
    <source>
        <dbReference type="Google" id="ProtNLM"/>
    </source>
</evidence>
<reference evidence="1 2" key="1">
    <citation type="journal article" date="2023" name="Int. J. Syst. Evol. Microbiol.">
        <title>Physiological and genomic analyses of cobalamin (vitamin B12)-auxotrophy of Lysobacter auxotrophicus sp. nov., a methionine-auxotrophic chitinolytic bacterium isolated from chitin-treated soil.</title>
        <authorList>
            <person name="Saito A."/>
            <person name="Dohra H."/>
            <person name="Hamada M."/>
            <person name="Moriuchi R."/>
            <person name="Kotsuchibashi Y."/>
            <person name="Mori K."/>
        </authorList>
    </citation>
    <scope>NUCLEOTIDE SEQUENCE [LARGE SCALE GENOMIC DNA]</scope>
    <source>
        <strain evidence="1 2">5-21a</strain>
    </source>
</reference>
<dbReference type="EMBL" id="AP027041">
    <property type="protein sequence ID" value="BDU17552.1"/>
    <property type="molecule type" value="Genomic_DNA"/>
</dbReference>
<proteinExistence type="predicted"/>
<organism evidence="1 2">
    <name type="scientific">Lysobacter auxotrophicus</name>
    <dbReference type="NCBI Taxonomy" id="2992573"/>
    <lineage>
        <taxon>Bacteria</taxon>
        <taxon>Pseudomonadati</taxon>
        <taxon>Pseudomonadota</taxon>
        <taxon>Gammaproteobacteria</taxon>
        <taxon>Lysobacterales</taxon>
        <taxon>Lysobacteraceae</taxon>
        <taxon>Lysobacter</taxon>
    </lineage>
</organism>
<gene>
    <name evidence="1" type="ORF">LA521A_27530</name>
</gene>
<protein>
    <recommendedName>
        <fullName evidence="3">TubC N-terminal docking domain-containing protein</fullName>
    </recommendedName>
</protein>
<evidence type="ECO:0000313" key="2">
    <source>
        <dbReference type="Proteomes" id="UP001317822"/>
    </source>
</evidence>
<evidence type="ECO:0000313" key="1">
    <source>
        <dbReference type="EMBL" id="BDU17552.1"/>
    </source>
</evidence>
<dbReference type="RefSeq" id="WP_281779478.1">
    <property type="nucleotide sequence ID" value="NZ_AP027041.1"/>
</dbReference>
<dbReference type="Proteomes" id="UP001317822">
    <property type="component" value="Chromosome"/>
</dbReference>